<evidence type="ECO:0000313" key="2">
    <source>
        <dbReference type="Ensembl" id="ENSRFEP00010007745.1"/>
    </source>
</evidence>
<proteinExistence type="predicted"/>
<protein>
    <submittedName>
        <fullName evidence="2">Uncharacterized protein</fullName>
    </submittedName>
</protein>
<keyword evidence="1" id="KW-0472">Membrane</keyword>
<dbReference type="Proteomes" id="UP000472240">
    <property type="component" value="Chromosome 8"/>
</dbReference>
<keyword evidence="1" id="KW-0812">Transmembrane</keyword>
<reference evidence="2 3" key="1">
    <citation type="journal article" date="2015" name="Annu Rev Anim Biosci">
        <title>The Genome 10K Project: a way forward.</title>
        <authorList>
            <person name="Koepfli K.P."/>
            <person name="Paten B."/>
            <person name="O'Brien S.J."/>
            <person name="Koepfli K.P."/>
            <person name="Paten B."/>
            <person name="Antunes A."/>
            <person name="Belov K."/>
            <person name="Bustamante C."/>
            <person name="Castoe T.A."/>
            <person name="Clawson H."/>
            <person name="Crawford A.J."/>
            <person name="Diekhans M."/>
            <person name="Distel D."/>
            <person name="Durbin R."/>
            <person name="Earl D."/>
            <person name="Fujita M.K."/>
            <person name="Gamble T."/>
            <person name="Georges A."/>
            <person name="Gemmell N."/>
            <person name="Gilbert M.T."/>
            <person name="Graves J.M."/>
            <person name="Green R.E."/>
            <person name="Hickey G."/>
            <person name="Jarvis E.D."/>
            <person name="Johnson W."/>
            <person name="Komissarov A."/>
            <person name="Korf I."/>
            <person name="Kuhn R."/>
            <person name="Larkin D.M."/>
            <person name="Lewin H."/>
            <person name="Lopez J.V."/>
            <person name="Ma J."/>
            <person name="Marques-Bonet T."/>
            <person name="Miller W."/>
            <person name="Murphy R."/>
            <person name="Pevzner P."/>
            <person name="Shapiro B."/>
            <person name="Steiner C."/>
            <person name="Tamazian G."/>
            <person name="Venkatesh B."/>
            <person name="Wang J."/>
            <person name="Wayne R."/>
            <person name="Wiley E."/>
            <person name="Yang H."/>
            <person name="Zhang G."/>
            <person name="Haussler D."/>
            <person name="Ryder O."/>
            <person name="O'Brien S.J."/>
        </authorList>
    </citation>
    <scope>NUCLEOTIDE SEQUENCE</scope>
</reference>
<keyword evidence="3" id="KW-1185">Reference proteome</keyword>
<sequence length="164" mass="19091">MVPHFDFSIYFVLWQYVVVSYRLPFTAVLVSLMISISKEKEAAFLKFCQFTSSAASSQISLFSFYLIFISYIHTSIVVKNSLLFFLCIYFGELWTALILFFGCQPSNTHLMPLIFLCNLVRLAVFSEISPHFIYIINKQKKDLSASFFYTFHSFCFLFLPHVPC</sequence>
<evidence type="ECO:0000256" key="1">
    <source>
        <dbReference type="SAM" id="Phobius"/>
    </source>
</evidence>
<keyword evidence="1" id="KW-1133">Transmembrane helix</keyword>
<organism evidence="2 3">
    <name type="scientific">Rhinolophus ferrumequinum</name>
    <name type="common">Greater horseshoe bat</name>
    <dbReference type="NCBI Taxonomy" id="59479"/>
    <lineage>
        <taxon>Eukaryota</taxon>
        <taxon>Metazoa</taxon>
        <taxon>Chordata</taxon>
        <taxon>Craniata</taxon>
        <taxon>Vertebrata</taxon>
        <taxon>Euteleostomi</taxon>
        <taxon>Mammalia</taxon>
        <taxon>Eutheria</taxon>
        <taxon>Laurasiatheria</taxon>
        <taxon>Chiroptera</taxon>
        <taxon>Yinpterochiroptera</taxon>
        <taxon>Rhinolophoidea</taxon>
        <taxon>Rhinolophidae</taxon>
        <taxon>Rhinolophinae</taxon>
        <taxon>Rhinolophus</taxon>
    </lineage>
</organism>
<reference evidence="2" key="4">
    <citation type="submission" date="2025-08" db="UniProtKB">
        <authorList>
            <consortium name="Ensembl"/>
        </authorList>
    </citation>
    <scope>IDENTIFICATION</scope>
</reference>
<dbReference type="AlphaFoldDB" id="A0A671E3U9"/>
<reference evidence="2" key="5">
    <citation type="submission" date="2025-09" db="UniProtKB">
        <authorList>
            <consortium name="Ensembl"/>
        </authorList>
    </citation>
    <scope>IDENTIFICATION</scope>
</reference>
<accession>A0A671E3U9</accession>
<dbReference type="GeneTree" id="ENSGT00910000147897"/>
<feature type="transmembrane region" description="Helical" evidence="1">
    <location>
        <begin position="55"/>
        <end position="76"/>
    </location>
</feature>
<feature type="transmembrane region" description="Helical" evidence="1">
    <location>
        <begin position="12"/>
        <end position="34"/>
    </location>
</feature>
<reference evidence="2 3" key="2">
    <citation type="journal article" date="2018" name="Annu Rev Anim Biosci">
        <title>Bat Biology, Genomes, and the Bat1K Project: To Generate Chromosome-Level Genomes for All Living Bat Species.</title>
        <authorList>
            <person name="Teeling E.C."/>
            <person name="Vernes S.C."/>
            <person name="Davalos L.M."/>
            <person name="Ray D.A."/>
            <person name="Gilbert M.T.P."/>
            <person name="Myers E."/>
        </authorList>
    </citation>
    <scope>NUCLEOTIDE SEQUENCE</scope>
</reference>
<feature type="transmembrane region" description="Helical" evidence="1">
    <location>
        <begin position="113"/>
        <end position="137"/>
    </location>
</feature>
<dbReference type="InParanoid" id="A0A671E3U9"/>
<feature type="transmembrane region" description="Helical" evidence="1">
    <location>
        <begin position="143"/>
        <end position="162"/>
    </location>
</feature>
<dbReference type="Ensembl" id="ENSRFET00010008521.1">
    <property type="protein sequence ID" value="ENSRFEP00010007745.1"/>
    <property type="gene ID" value="ENSRFEG00010005283.1"/>
</dbReference>
<name>A0A671E3U9_RHIFE</name>
<evidence type="ECO:0000313" key="3">
    <source>
        <dbReference type="Proteomes" id="UP000472240"/>
    </source>
</evidence>
<feature type="transmembrane region" description="Helical" evidence="1">
    <location>
        <begin position="82"/>
        <end position="101"/>
    </location>
</feature>
<reference evidence="3" key="3">
    <citation type="submission" date="2018-12" db="EMBL/GenBank/DDBJ databases">
        <title>G10K-VGP greater horseshoe bat female genome, primary haplotype.</title>
        <authorList>
            <person name="Teeling E."/>
            <person name="Myers G."/>
            <person name="Vernes S."/>
            <person name="Pippel M."/>
            <person name="Winkler S."/>
            <person name="Fedrigo O."/>
            <person name="Rhie A."/>
            <person name="Koren S."/>
            <person name="Phillippy A."/>
            <person name="Lewin H."/>
            <person name="Damas J."/>
            <person name="Howe K."/>
            <person name="Mountcastle J."/>
            <person name="Jarvis E.D."/>
        </authorList>
    </citation>
    <scope>NUCLEOTIDE SEQUENCE [LARGE SCALE GENOMIC DNA]</scope>
</reference>